<feature type="transmembrane region" description="Helical" evidence="8">
    <location>
        <begin position="7"/>
        <end position="28"/>
    </location>
</feature>
<dbReference type="Proteomes" id="UP000018466">
    <property type="component" value="Unassembled WGS sequence"/>
</dbReference>
<evidence type="ECO:0000256" key="4">
    <source>
        <dbReference type="ARBA" id="ARBA00022679"/>
    </source>
</evidence>
<feature type="domain" description="Phospholipid/glycerol acyltransferase" evidence="9">
    <location>
        <begin position="75"/>
        <end position="192"/>
    </location>
</feature>
<evidence type="ECO:0000256" key="1">
    <source>
        <dbReference type="ARBA" id="ARBA00005189"/>
    </source>
</evidence>
<dbReference type="SMART" id="SM00563">
    <property type="entry name" value="PlsC"/>
    <property type="match status" value="1"/>
</dbReference>
<comment type="similarity">
    <text evidence="2 7">Belongs to the 1-acyl-sn-glycerol-3-phosphate acyltransferase family.</text>
</comment>
<keyword evidence="8" id="KW-1133">Transmembrane helix</keyword>
<accession>A0AA36Y4L6</accession>
<evidence type="ECO:0000256" key="7">
    <source>
        <dbReference type="RuleBase" id="RU361267"/>
    </source>
</evidence>
<keyword evidence="11" id="KW-1185">Reference proteome</keyword>
<comment type="pathway">
    <text evidence="1">Lipid metabolism.</text>
</comment>
<sequence>MIRAVFCFIEIFLFLVLGLPVLLVLWIYQLFNPHRVSERAQWYVAWILGVITRTALGGKKLTVLGLENIPRDEGVVFMGNHRSYFDIICTYPILPVQTGFLAKDGLYKVPSLRRWMQLLHCQFLDRKDIRKGMETIKTCTELVKNGTSIWVFPEGSRTKNPDPTALSPFHAGSFKIAERANAYIVPVAIYGTDVLWENQFPAVRPTDITIEFGKPFRASKLPQEMKKKVSEYTAARIREMLVEEERRRA</sequence>
<dbReference type="GO" id="GO:0006654">
    <property type="term" value="P:phosphatidic acid biosynthetic process"/>
    <property type="evidence" value="ECO:0007669"/>
    <property type="project" value="TreeGrafter"/>
</dbReference>
<keyword evidence="8" id="KW-0472">Membrane</keyword>
<keyword evidence="5 7" id="KW-0443">Lipid metabolism</keyword>
<dbReference type="GeneID" id="86941005"/>
<comment type="catalytic activity">
    <reaction evidence="7">
        <text>a 1-acyl-sn-glycero-3-phosphate + an acyl-CoA = a 1,2-diacyl-sn-glycero-3-phosphate + CoA</text>
        <dbReference type="Rhea" id="RHEA:19709"/>
        <dbReference type="ChEBI" id="CHEBI:57287"/>
        <dbReference type="ChEBI" id="CHEBI:57970"/>
        <dbReference type="ChEBI" id="CHEBI:58342"/>
        <dbReference type="ChEBI" id="CHEBI:58608"/>
        <dbReference type="EC" id="2.3.1.51"/>
    </reaction>
</comment>
<dbReference type="InterPro" id="IPR002123">
    <property type="entry name" value="Plipid/glycerol_acylTrfase"/>
</dbReference>
<protein>
    <recommendedName>
        <fullName evidence="7">1-acyl-sn-glycerol-3-phosphate acyltransferase</fullName>
        <ecNumber evidence="7">2.3.1.51</ecNumber>
    </recommendedName>
</protein>
<keyword evidence="6 7" id="KW-0012">Acyltransferase</keyword>
<dbReference type="EC" id="2.3.1.51" evidence="7"/>
<evidence type="ECO:0000256" key="5">
    <source>
        <dbReference type="ARBA" id="ARBA00023098"/>
    </source>
</evidence>
<evidence type="ECO:0000259" key="9">
    <source>
        <dbReference type="SMART" id="SM00563"/>
    </source>
</evidence>
<dbReference type="GO" id="GO:0003841">
    <property type="term" value="F:1-acylglycerol-3-phosphate O-acyltransferase activity"/>
    <property type="evidence" value="ECO:0007669"/>
    <property type="project" value="UniProtKB-UniRule"/>
</dbReference>
<dbReference type="CDD" id="cd07989">
    <property type="entry name" value="LPLAT_AGPAT-like"/>
    <property type="match status" value="1"/>
</dbReference>
<evidence type="ECO:0000313" key="11">
    <source>
        <dbReference type="Proteomes" id="UP000018466"/>
    </source>
</evidence>
<evidence type="ECO:0000313" key="10">
    <source>
        <dbReference type="EMBL" id="EHO16547.1"/>
    </source>
</evidence>
<dbReference type="PANTHER" id="PTHR10434:SF64">
    <property type="entry name" value="1-ACYL-SN-GLYCEROL-3-PHOSPHATE ACYLTRANSFERASE-RELATED"/>
    <property type="match status" value="1"/>
</dbReference>
<dbReference type="PANTHER" id="PTHR10434">
    <property type="entry name" value="1-ACYL-SN-GLYCEROL-3-PHOSPHATE ACYLTRANSFERASE"/>
    <property type="match status" value="1"/>
</dbReference>
<reference evidence="10 11" key="1">
    <citation type="submission" date="2011-10" db="EMBL/GenBank/DDBJ databases">
        <title>The Genome Sequence of Lachnospiraceae bacterium ACC2.</title>
        <authorList>
            <consortium name="The Broad Institute Genome Sequencing Platform"/>
            <person name="Earl A."/>
            <person name="Ward D."/>
            <person name="Feldgarden M."/>
            <person name="Gevers D."/>
            <person name="Sizova M."/>
            <person name="Hazen A."/>
            <person name="Epstein S."/>
            <person name="Young S.K."/>
            <person name="Zeng Q."/>
            <person name="Gargeya S."/>
            <person name="Fitzgerald M."/>
            <person name="Haas B."/>
            <person name="Abouelleil A."/>
            <person name="Alvarado L."/>
            <person name="Arachchi H.M."/>
            <person name="Berlin A."/>
            <person name="Brown A."/>
            <person name="Chapman S.B."/>
            <person name="Chen Z."/>
            <person name="Dunbar C."/>
            <person name="Freedman E."/>
            <person name="Gearin G."/>
            <person name="Goldberg J."/>
            <person name="Griggs A."/>
            <person name="Gujja S."/>
            <person name="Heiman D."/>
            <person name="Howarth C."/>
            <person name="Larson L."/>
            <person name="Lui A."/>
            <person name="MacDonald P.J.P."/>
            <person name="Montmayeur A."/>
            <person name="Murphy C."/>
            <person name="Neiman D."/>
            <person name="Pearson M."/>
            <person name="Priest M."/>
            <person name="Roberts A."/>
            <person name="Saif S."/>
            <person name="Shea T."/>
            <person name="Shenoy N."/>
            <person name="Sisk P."/>
            <person name="Stolte C."/>
            <person name="Sykes S."/>
            <person name="Wortman J."/>
            <person name="Nusbaum C."/>
            <person name="Birren B."/>
        </authorList>
    </citation>
    <scope>NUCLEOTIDE SEQUENCE [LARGE SCALE GENOMIC DNA]</scope>
    <source>
        <strain evidence="10 11">ACC2</strain>
    </source>
</reference>
<evidence type="ECO:0000256" key="6">
    <source>
        <dbReference type="ARBA" id="ARBA00023315"/>
    </source>
</evidence>
<evidence type="ECO:0000256" key="8">
    <source>
        <dbReference type="SAM" id="Phobius"/>
    </source>
</evidence>
<dbReference type="NCBIfam" id="TIGR00530">
    <property type="entry name" value="AGP_acyltrn"/>
    <property type="match status" value="1"/>
</dbReference>
<comment type="domain">
    <text evidence="7">The HXXXXD motif is essential for acyltransferase activity and may constitute the binding site for the phosphate moiety of the glycerol-3-phosphate.</text>
</comment>
<evidence type="ECO:0000256" key="2">
    <source>
        <dbReference type="ARBA" id="ARBA00008655"/>
    </source>
</evidence>
<keyword evidence="4 7" id="KW-0808">Transferase</keyword>
<dbReference type="AlphaFoldDB" id="A0AA36Y4L6"/>
<dbReference type="RefSeq" id="WP_009533079.1">
    <property type="nucleotide sequence ID" value="NZ_JH590863.1"/>
</dbReference>
<keyword evidence="7" id="KW-1208">Phospholipid metabolism</keyword>
<gene>
    <name evidence="10" type="ORF">HMPREF9623_01246</name>
</gene>
<dbReference type="SUPFAM" id="SSF69593">
    <property type="entry name" value="Glycerol-3-phosphate (1)-acyltransferase"/>
    <property type="match status" value="1"/>
</dbReference>
<keyword evidence="3 7" id="KW-0444">Lipid biosynthesis</keyword>
<evidence type="ECO:0000256" key="3">
    <source>
        <dbReference type="ARBA" id="ARBA00022516"/>
    </source>
</evidence>
<proteinExistence type="inferred from homology"/>
<name>A0AA36Y4L6_9FIRM</name>
<keyword evidence="8" id="KW-0812">Transmembrane</keyword>
<organism evidence="10 11">
    <name type="scientific">Stomatobaculum longum</name>
    <dbReference type="NCBI Taxonomy" id="796942"/>
    <lineage>
        <taxon>Bacteria</taxon>
        <taxon>Bacillati</taxon>
        <taxon>Bacillota</taxon>
        <taxon>Clostridia</taxon>
        <taxon>Lachnospirales</taxon>
        <taxon>Lachnospiraceae</taxon>
        <taxon>Stomatobaculum</taxon>
    </lineage>
</organism>
<dbReference type="Pfam" id="PF01553">
    <property type="entry name" value="Acyltransferase"/>
    <property type="match status" value="1"/>
</dbReference>
<dbReference type="GO" id="GO:0016020">
    <property type="term" value="C:membrane"/>
    <property type="evidence" value="ECO:0007669"/>
    <property type="project" value="InterPro"/>
</dbReference>
<dbReference type="InterPro" id="IPR004552">
    <property type="entry name" value="AGP_acyltrans"/>
</dbReference>
<keyword evidence="7" id="KW-0594">Phospholipid biosynthesis</keyword>
<comment type="caution">
    <text evidence="10">The sequence shown here is derived from an EMBL/GenBank/DDBJ whole genome shotgun (WGS) entry which is preliminary data.</text>
</comment>
<dbReference type="EMBL" id="AGEL01000007">
    <property type="protein sequence ID" value="EHO16547.1"/>
    <property type="molecule type" value="Genomic_DNA"/>
</dbReference>